<dbReference type="GeneID" id="66100283"/>
<keyword evidence="2" id="KW-1185">Reference proteome</keyword>
<organism evidence="1 2">
    <name type="scientific">Guyanagaster necrorhizus</name>
    <dbReference type="NCBI Taxonomy" id="856835"/>
    <lineage>
        <taxon>Eukaryota</taxon>
        <taxon>Fungi</taxon>
        <taxon>Dikarya</taxon>
        <taxon>Basidiomycota</taxon>
        <taxon>Agaricomycotina</taxon>
        <taxon>Agaricomycetes</taxon>
        <taxon>Agaricomycetidae</taxon>
        <taxon>Agaricales</taxon>
        <taxon>Marasmiineae</taxon>
        <taxon>Physalacriaceae</taxon>
        <taxon>Guyanagaster</taxon>
    </lineage>
</organism>
<dbReference type="Proteomes" id="UP000812287">
    <property type="component" value="Unassembled WGS sequence"/>
</dbReference>
<sequence>MITSWSLLKPEIRVRKEISPLICVSRTPQFIISSTWLQSQDDDGQVMALARPLPSPSIPPPNTGLSHTFMNLPFFAKSLSSPSLTILDSSPKMEARKGLDVGMAVVIRSNEMVVGDQR</sequence>
<dbReference type="AlphaFoldDB" id="A0A9P7VH57"/>
<gene>
    <name evidence="1" type="ORF">BT62DRAFT_1012936</name>
</gene>
<proteinExistence type="predicted"/>
<comment type="caution">
    <text evidence="1">The sequence shown here is derived from an EMBL/GenBank/DDBJ whole genome shotgun (WGS) entry which is preliminary data.</text>
</comment>
<name>A0A9P7VH57_9AGAR</name>
<protein>
    <submittedName>
        <fullName evidence="1">Uncharacterized protein</fullName>
    </submittedName>
</protein>
<dbReference type="RefSeq" id="XP_043033780.1">
    <property type="nucleotide sequence ID" value="XM_043177996.1"/>
</dbReference>
<accession>A0A9P7VH57</accession>
<evidence type="ECO:0000313" key="1">
    <source>
        <dbReference type="EMBL" id="KAG7440280.1"/>
    </source>
</evidence>
<evidence type="ECO:0000313" key="2">
    <source>
        <dbReference type="Proteomes" id="UP000812287"/>
    </source>
</evidence>
<dbReference type="EMBL" id="MU250574">
    <property type="protein sequence ID" value="KAG7440280.1"/>
    <property type="molecule type" value="Genomic_DNA"/>
</dbReference>
<reference evidence="1" key="1">
    <citation type="submission" date="2020-11" db="EMBL/GenBank/DDBJ databases">
        <title>Adaptations for nitrogen fixation in a non-lichenized fungal sporocarp promotes dispersal by wood-feeding termites.</title>
        <authorList>
            <consortium name="DOE Joint Genome Institute"/>
            <person name="Koch R.A."/>
            <person name="Yoon G."/>
            <person name="Arayal U."/>
            <person name="Lail K."/>
            <person name="Amirebrahimi M."/>
            <person name="Labutti K."/>
            <person name="Lipzen A."/>
            <person name="Riley R."/>
            <person name="Barry K."/>
            <person name="Henrissat B."/>
            <person name="Grigoriev I.V."/>
            <person name="Herr J.R."/>
            <person name="Aime M.C."/>
        </authorList>
    </citation>
    <scope>NUCLEOTIDE SEQUENCE</scope>
    <source>
        <strain evidence="1">MCA 3950</strain>
    </source>
</reference>